<reference evidence="1" key="2">
    <citation type="journal article" date="2022" name="New Phytol.">
        <title>Evolutionary transition to the ectomycorrhizal habit in the genomes of a hyperdiverse lineage of mushroom-forming fungi.</title>
        <authorList>
            <person name="Looney B."/>
            <person name="Miyauchi S."/>
            <person name="Morin E."/>
            <person name="Drula E."/>
            <person name="Courty P.E."/>
            <person name="Kohler A."/>
            <person name="Kuo A."/>
            <person name="LaButti K."/>
            <person name="Pangilinan J."/>
            <person name="Lipzen A."/>
            <person name="Riley R."/>
            <person name="Andreopoulos W."/>
            <person name="He G."/>
            <person name="Johnson J."/>
            <person name="Nolan M."/>
            <person name="Tritt A."/>
            <person name="Barry K.W."/>
            <person name="Grigoriev I.V."/>
            <person name="Nagy L.G."/>
            <person name="Hibbett D."/>
            <person name="Henrissat B."/>
            <person name="Matheny P.B."/>
            <person name="Labbe J."/>
            <person name="Martin F.M."/>
        </authorList>
    </citation>
    <scope>NUCLEOTIDE SEQUENCE</scope>
    <source>
        <strain evidence="1">HHB10654</strain>
    </source>
</reference>
<sequence>MAHPSDALAAGDPAPLRRNPSYLQFTPRRAMASFENLVVLANYEETLREARKMVWRDRGEPAVDIHDLWECVEHGMRGGLRAGAIAFTIRSGVNLVLLLARIRRVSKKARLALIQHALLGSDSFRAGAMLGSFVAIYRILLNALPLLFPANIPLRVRIRQLIDTALRTPPDSMTDMESALEDSPSLLGPSSAEFILPGPPTSQRSARLSSTAQAHQALVRKKTRRWHAIIAGATAGGIAILFEKRSRRNVIAQQLFVRGLQGSYNSYSDKRGFHIPHGDVLVFSIACGQILYGFLLRPDTLPRSYTTWINTAGKIPAESVAMNRDMVRTGTFKLSDLDTVLDWDDLAPGNRTELTLRRALASQTPPIFGARYGPCAATHPTVDGCLQVPPDRFFAVFKWMFPIYGALHLIPMLLFKRKSFVKDPLRMLARAGWGTTRSSAFLGVFVVIYQSYYCANQNLHRYLSALRASSTSSFKPPLWLLGMLISKPAFWFGGLLSGLSLFVEAKRRRGELAMYVLPKGLESAWVMARGKGLVFRTGQYGEALLTAIGMGMVMSTYQNDPQYLSGLVRRVLYQFIGPN</sequence>
<name>A0ACB8TJ94_9AGAM</name>
<comment type="caution">
    <text evidence="1">The sequence shown here is derived from an EMBL/GenBank/DDBJ whole genome shotgun (WGS) entry which is preliminary data.</text>
</comment>
<keyword evidence="2" id="KW-1185">Reference proteome</keyword>
<dbReference type="EMBL" id="MU277187">
    <property type="protein sequence ID" value="KAI0068489.1"/>
    <property type="molecule type" value="Genomic_DNA"/>
</dbReference>
<accession>A0ACB8TJ94</accession>
<gene>
    <name evidence="1" type="ORF">BV25DRAFT_795</name>
</gene>
<evidence type="ECO:0000313" key="2">
    <source>
        <dbReference type="Proteomes" id="UP000814140"/>
    </source>
</evidence>
<dbReference type="Proteomes" id="UP000814140">
    <property type="component" value="Unassembled WGS sequence"/>
</dbReference>
<organism evidence="1 2">
    <name type="scientific">Artomyces pyxidatus</name>
    <dbReference type="NCBI Taxonomy" id="48021"/>
    <lineage>
        <taxon>Eukaryota</taxon>
        <taxon>Fungi</taxon>
        <taxon>Dikarya</taxon>
        <taxon>Basidiomycota</taxon>
        <taxon>Agaricomycotina</taxon>
        <taxon>Agaricomycetes</taxon>
        <taxon>Russulales</taxon>
        <taxon>Auriscalpiaceae</taxon>
        <taxon>Artomyces</taxon>
    </lineage>
</organism>
<reference evidence="1" key="1">
    <citation type="submission" date="2021-03" db="EMBL/GenBank/DDBJ databases">
        <authorList>
            <consortium name="DOE Joint Genome Institute"/>
            <person name="Ahrendt S."/>
            <person name="Looney B.P."/>
            <person name="Miyauchi S."/>
            <person name="Morin E."/>
            <person name="Drula E."/>
            <person name="Courty P.E."/>
            <person name="Chicoki N."/>
            <person name="Fauchery L."/>
            <person name="Kohler A."/>
            <person name="Kuo A."/>
            <person name="Labutti K."/>
            <person name="Pangilinan J."/>
            <person name="Lipzen A."/>
            <person name="Riley R."/>
            <person name="Andreopoulos W."/>
            <person name="He G."/>
            <person name="Johnson J."/>
            <person name="Barry K.W."/>
            <person name="Grigoriev I.V."/>
            <person name="Nagy L."/>
            <person name="Hibbett D."/>
            <person name="Henrissat B."/>
            <person name="Matheny P.B."/>
            <person name="Labbe J."/>
            <person name="Martin F."/>
        </authorList>
    </citation>
    <scope>NUCLEOTIDE SEQUENCE</scope>
    <source>
        <strain evidence="1">HHB10654</strain>
    </source>
</reference>
<proteinExistence type="predicted"/>
<evidence type="ECO:0000313" key="1">
    <source>
        <dbReference type="EMBL" id="KAI0068489.1"/>
    </source>
</evidence>
<protein>
    <submittedName>
        <fullName evidence="1">Uncharacterized protein</fullName>
    </submittedName>
</protein>